<keyword evidence="5" id="KW-0534">Nitrate assimilation</keyword>
<feature type="transmembrane region" description="Helical" evidence="7">
    <location>
        <begin position="228"/>
        <end position="248"/>
    </location>
</feature>
<name>A0ABZ2TX39_9ACTN</name>
<evidence type="ECO:0000313" key="9">
    <source>
        <dbReference type="EMBL" id="WYY05918.1"/>
    </source>
</evidence>
<proteinExistence type="inferred from homology"/>
<keyword evidence="3 7" id="KW-0812">Transmembrane</keyword>
<keyword evidence="4 7" id="KW-1133">Transmembrane helix</keyword>
<dbReference type="Gene3D" id="1.20.1250.20">
    <property type="entry name" value="MFS general substrate transporter like domains"/>
    <property type="match status" value="2"/>
</dbReference>
<keyword evidence="10" id="KW-1185">Reference proteome</keyword>
<feature type="transmembrane region" description="Helical" evidence="7">
    <location>
        <begin position="112"/>
        <end position="135"/>
    </location>
</feature>
<evidence type="ECO:0000256" key="7">
    <source>
        <dbReference type="SAM" id="Phobius"/>
    </source>
</evidence>
<evidence type="ECO:0000256" key="6">
    <source>
        <dbReference type="ARBA" id="ARBA00023136"/>
    </source>
</evidence>
<feature type="transmembrane region" description="Helical" evidence="7">
    <location>
        <begin position="172"/>
        <end position="194"/>
    </location>
</feature>
<dbReference type="PROSITE" id="PS50850">
    <property type="entry name" value="MFS"/>
    <property type="match status" value="1"/>
</dbReference>
<dbReference type="Proteomes" id="UP001479933">
    <property type="component" value="Chromosome"/>
</dbReference>
<feature type="transmembrane region" description="Helical" evidence="7">
    <location>
        <begin position="87"/>
        <end position="106"/>
    </location>
</feature>
<evidence type="ECO:0000259" key="8">
    <source>
        <dbReference type="PROSITE" id="PS50850"/>
    </source>
</evidence>
<feature type="transmembrane region" description="Helical" evidence="7">
    <location>
        <begin position="260"/>
        <end position="277"/>
    </location>
</feature>
<evidence type="ECO:0000313" key="10">
    <source>
        <dbReference type="Proteomes" id="UP001479933"/>
    </source>
</evidence>
<protein>
    <submittedName>
        <fullName evidence="9">MFS transporter</fullName>
    </submittedName>
</protein>
<keyword evidence="6 7" id="KW-0472">Membrane</keyword>
<dbReference type="InterPro" id="IPR011701">
    <property type="entry name" value="MFS"/>
</dbReference>
<feature type="transmembrane region" description="Helical" evidence="7">
    <location>
        <begin position="380"/>
        <end position="402"/>
    </location>
</feature>
<reference evidence="9 10" key="1">
    <citation type="journal article" date="2023" name="Virus Evol.">
        <title>Computational host range prediction-The good, the bad, and the ugly.</title>
        <authorList>
            <person name="Howell A.A."/>
            <person name="Versoza C.J."/>
            <person name="Pfeifer S.P."/>
        </authorList>
    </citation>
    <scope>NUCLEOTIDE SEQUENCE [LARGE SCALE GENOMIC DNA]</scope>
    <source>
        <strain evidence="9 10">1610/1b</strain>
    </source>
</reference>
<feature type="domain" description="Major facilitator superfamily (MFS) profile" evidence="8">
    <location>
        <begin position="20"/>
        <end position="406"/>
    </location>
</feature>
<sequence length="416" mass="43265">MTTPDQAAPAGIDRAAQTRNLILATAAFTISFWAWNLIAPLAKFYADSDQMALGATQRSVLIAVPILVGSLGRIVVGVLTPRFGGRIMFTVLLLISAPFVVLVAVAGSLKSYPMMIVIGFFLGIAGTSFAAGIPFLNSWYEASRRGFATGVFGAGMGGTALSAFFTPRFQEWFGYVTTHLIIAVALVVMAAVCWSMMRDAPAWTPNTEPAVPKLLSALKLPITWQMSFLYAAAFGGFVAFSTYLPTYLNDVYAIADLTSAGARTAGFAIAAVIARPLGGALSDKFGPRVITAISCGGAALLAVWMITKPSMGSGLAATDFILMAVMMGMGSGSVFAWVAVASPPARVGAVTGLVGAAGGLGGFFPPLVMGATYNAAEHSYTIGLALLVAFAAVACLFTLFGIPRSADEDDREGVRS</sequence>
<dbReference type="SUPFAM" id="SSF103473">
    <property type="entry name" value="MFS general substrate transporter"/>
    <property type="match status" value="1"/>
</dbReference>
<dbReference type="EMBL" id="CP136137">
    <property type="protein sequence ID" value="WYY05918.1"/>
    <property type="molecule type" value="Genomic_DNA"/>
</dbReference>
<evidence type="ECO:0000256" key="2">
    <source>
        <dbReference type="ARBA" id="ARBA00008432"/>
    </source>
</evidence>
<feature type="transmembrane region" description="Helical" evidence="7">
    <location>
        <begin position="147"/>
        <end position="166"/>
    </location>
</feature>
<feature type="transmembrane region" description="Helical" evidence="7">
    <location>
        <begin position="319"/>
        <end position="340"/>
    </location>
</feature>
<evidence type="ECO:0000256" key="4">
    <source>
        <dbReference type="ARBA" id="ARBA00022989"/>
    </source>
</evidence>
<dbReference type="RefSeq" id="WP_066172106.1">
    <property type="nucleotide sequence ID" value="NZ_CP136137.1"/>
</dbReference>
<feature type="transmembrane region" description="Helical" evidence="7">
    <location>
        <begin position="21"/>
        <end position="39"/>
    </location>
</feature>
<feature type="transmembrane region" description="Helical" evidence="7">
    <location>
        <begin position="59"/>
        <end position="80"/>
    </location>
</feature>
<evidence type="ECO:0000256" key="1">
    <source>
        <dbReference type="ARBA" id="ARBA00004651"/>
    </source>
</evidence>
<gene>
    <name evidence="9" type="ORF">RVF87_12580</name>
</gene>
<comment type="subcellular location">
    <subcellularLocation>
        <location evidence="1">Cell membrane</location>
        <topology evidence="1">Multi-pass membrane protein</topology>
    </subcellularLocation>
</comment>
<dbReference type="Pfam" id="PF07690">
    <property type="entry name" value="MFS_1"/>
    <property type="match status" value="1"/>
</dbReference>
<feature type="transmembrane region" description="Helical" evidence="7">
    <location>
        <begin position="289"/>
        <end position="307"/>
    </location>
</feature>
<dbReference type="InterPro" id="IPR020846">
    <property type="entry name" value="MFS_dom"/>
</dbReference>
<dbReference type="PANTHER" id="PTHR23515">
    <property type="entry name" value="HIGH-AFFINITY NITRATE TRANSPORTER 2.3"/>
    <property type="match status" value="1"/>
</dbReference>
<comment type="similarity">
    <text evidence="2">Belongs to the major facilitator superfamily. Nitrate/nitrite porter (TC 2.A.1.8) family.</text>
</comment>
<dbReference type="InterPro" id="IPR036259">
    <property type="entry name" value="MFS_trans_sf"/>
</dbReference>
<accession>A0ABZ2TX39</accession>
<evidence type="ECO:0000256" key="3">
    <source>
        <dbReference type="ARBA" id="ARBA00022692"/>
    </source>
</evidence>
<dbReference type="InterPro" id="IPR044772">
    <property type="entry name" value="NO3_transporter"/>
</dbReference>
<feature type="transmembrane region" description="Helical" evidence="7">
    <location>
        <begin position="347"/>
        <end position="368"/>
    </location>
</feature>
<evidence type="ECO:0000256" key="5">
    <source>
        <dbReference type="ARBA" id="ARBA00023063"/>
    </source>
</evidence>
<organism evidence="9 10">
    <name type="scientific">Gordonia hydrophobica</name>
    <dbReference type="NCBI Taxonomy" id="40516"/>
    <lineage>
        <taxon>Bacteria</taxon>
        <taxon>Bacillati</taxon>
        <taxon>Actinomycetota</taxon>
        <taxon>Actinomycetes</taxon>
        <taxon>Mycobacteriales</taxon>
        <taxon>Gordoniaceae</taxon>
        <taxon>Gordonia</taxon>
    </lineage>
</organism>